<accession>B5HKI8</accession>
<dbReference type="Gene3D" id="3.40.50.300">
    <property type="entry name" value="P-loop containing nucleotide triphosphate hydrolases"/>
    <property type="match status" value="1"/>
</dbReference>
<dbReference type="GO" id="GO:0005524">
    <property type="term" value="F:ATP binding"/>
    <property type="evidence" value="ECO:0007669"/>
    <property type="project" value="InterPro"/>
</dbReference>
<evidence type="ECO:0000313" key="3">
    <source>
        <dbReference type="Proteomes" id="UP000002805"/>
    </source>
</evidence>
<name>B5HKI8_STRE2</name>
<dbReference type="InterPro" id="IPR039421">
    <property type="entry name" value="Type_1_exporter"/>
</dbReference>
<reference evidence="3" key="2">
    <citation type="submission" date="2009-10" db="EMBL/GenBank/DDBJ databases">
        <title>The genome sequence of Streptomyces pristinaespiralis strain ATCC 25486.</title>
        <authorList>
            <consortium name="The Broad Institute Genome Sequencing Platform"/>
            <consortium name="Broad Institute Microbial Sequencing Center"/>
            <person name="Fischbach M."/>
            <person name="Godfrey P."/>
            <person name="Ward D."/>
            <person name="Young S."/>
            <person name="Zeng Q."/>
            <person name="Koehrsen M."/>
            <person name="Alvarado L."/>
            <person name="Berlin A.M."/>
            <person name="Bochicchio J."/>
            <person name="Borenstein D."/>
            <person name="Chapman S.B."/>
            <person name="Chen Z."/>
            <person name="Engels R."/>
            <person name="Freedman E."/>
            <person name="Gellesch M."/>
            <person name="Goldberg J."/>
            <person name="Griggs A."/>
            <person name="Gujja S."/>
            <person name="Heilman E.R."/>
            <person name="Heiman D.I."/>
            <person name="Hepburn T.A."/>
            <person name="Howarth C."/>
            <person name="Jen D."/>
            <person name="Larson L."/>
            <person name="Lewis B."/>
            <person name="Mehta T."/>
            <person name="Park D."/>
            <person name="Pearson M."/>
            <person name="Richards J."/>
            <person name="Roberts A."/>
            <person name="Saif S."/>
            <person name="Shea T.D."/>
            <person name="Shenoy N."/>
            <person name="Sisk P."/>
            <person name="Stolte C."/>
            <person name="Sykes S.N."/>
            <person name="Thomson T."/>
            <person name="Walk T."/>
            <person name="White J."/>
            <person name="Yandava C."/>
            <person name="Straight P."/>
            <person name="Clardy J."/>
            <person name="Hung D."/>
            <person name="Kolter R."/>
            <person name="Mekalanos J."/>
            <person name="Walker S."/>
            <person name="Walsh C.T."/>
            <person name="Wieland-Brown L.C."/>
            <person name="Haas B."/>
            <person name="Nusbaum C."/>
            <person name="Birren B."/>
        </authorList>
    </citation>
    <scope>NUCLEOTIDE SEQUENCE [LARGE SCALE GENOMIC DNA]</scope>
    <source>
        <strain evidence="3">ATCC 25486 / DSM 40338 / CBS 914.69 / JCM 4507 / NBRC 13074 / NRRL 2958 / 5647</strain>
    </source>
</reference>
<proteinExistence type="predicted"/>
<organism evidence="2 3">
    <name type="scientific">Streptomyces pristinaespiralis (strain ATCC 25486 / DSM 40338 / CBS 914.69 / JCM 4507 / KCC S-0507 / NBRC 13074 / NRRL 2958 / 5647)</name>
    <dbReference type="NCBI Taxonomy" id="457429"/>
    <lineage>
        <taxon>Bacteria</taxon>
        <taxon>Bacillati</taxon>
        <taxon>Actinomycetota</taxon>
        <taxon>Actinomycetes</taxon>
        <taxon>Kitasatosporales</taxon>
        <taxon>Streptomycetaceae</taxon>
        <taxon>Streptomyces</taxon>
    </lineage>
</organism>
<dbReference type="Pfam" id="PF00005">
    <property type="entry name" value="ABC_tran"/>
    <property type="match status" value="1"/>
</dbReference>
<protein>
    <submittedName>
        <fullName evidence="2">Lipid A ABC exporter family protein</fullName>
    </submittedName>
</protein>
<dbReference type="InterPro" id="IPR027417">
    <property type="entry name" value="P-loop_NTPase"/>
</dbReference>
<dbReference type="PANTHER" id="PTHR24221:SF654">
    <property type="entry name" value="ATP-BINDING CASSETTE SUB-FAMILY B MEMBER 6"/>
    <property type="match status" value="1"/>
</dbReference>
<dbReference type="HOGENOM" id="CLU_000604_1_9_11"/>
<dbReference type="SUPFAM" id="SSF52540">
    <property type="entry name" value="P-loop containing nucleoside triphosphate hydrolases"/>
    <property type="match status" value="1"/>
</dbReference>
<dbReference type="EMBL" id="CM000950">
    <property type="protein sequence ID" value="EDY67349.2"/>
    <property type="molecule type" value="Genomic_DNA"/>
</dbReference>
<dbReference type="PANTHER" id="PTHR24221">
    <property type="entry name" value="ATP-BINDING CASSETTE SUB-FAMILY B"/>
    <property type="match status" value="1"/>
</dbReference>
<gene>
    <name evidence="2" type="ORF">SSDG_05676</name>
</gene>
<dbReference type="GO" id="GO:0016887">
    <property type="term" value="F:ATP hydrolysis activity"/>
    <property type="evidence" value="ECO:0007669"/>
    <property type="project" value="InterPro"/>
</dbReference>
<evidence type="ECO:0000313" key="2">
    <source>
        <dbReference type="EMBL" id="EDY67349.2"/>
    </source>
</evidence>
<dbReference type="PROSITE" id="PS00211">
    <property type="entry name" value="ABC_TRANSPORTER_1"/>
    <property type="match status" value="1"/>
</dbReference>
<dbReference type="InterPro" id="IPR017871">
    <property type="entry name" value="ABC_transporter-like_CS"/>
</dbReference>
<reference evidence="3" key="1">
    <citation type="submission" date="2008-02" db="EMBL/GenBank/DDBJ databases">
        <authorList>
            <consortium name="The Broad Institute Genome Sequencing Platform"/>
            <person name="Fischbach M."/>
            <person name="Ward D."/>
            <person name="Young S."/>
            <person name="Jaffe D."/>
            <person name="Gnerre S."/>
            <person name="Berlin A."/>
            <person name="Heiman D."/>
            <person name="Hepburn T."/>
            <person name="Sykes S."/>
            <person name="Alvarado L."/>
            <person name="Kodira C.D."/>
            <person name="Straight P."/>
            <person name="Clardy J."/>
            <person name="Hung D."/>
            <person name="Kolter R."/>
            <person name="Mekalanos J."/>
            <person name="Walker S."/>
            <person name="Walsh C.T."/>
            <person name="Lander E."/>
            <person name="Galagan J."/>
            <person name="Nusbaum C."/>
            <person name="Birren B."/>
        </authorList>
    </citation>
    <scope>NUCLEOTIDE SEQUENCE [LARGE SCALE GENOMIC DNA]</scope>
    <source>
        <strain evidence="3">ATCC 25486 / DSM 40338 / CBS 914.69 / JCM 4507 / NBRC 13074 / NRRL 2958 / 5647</strain>
    </source>
</reference>
<dbReference type="GO" id="GO:0034040">
    <property type="term" value="F:ATPase-coupled lipid transmembrane transporter activity"/>
    <property type="evidence" value="ECO:0007669"/>
    <property type="project" value="TreeGrafter"/>
</dbReference>
<evidence type="ECO:0000259" key="1">
    <source>
        <dbReference type="Pfam" id="PF00005"/>
    </source>
</evidence>
<dbReference type="eggNOG" id="COG1132">
    <property type="taxonomic scope" value="Bacteria"/>
</dbReference>
<dbReference type="Proteomes" id="UP000002805">
    <property type="component" value="Chromosome"/>
</dbReference>
<keyword evidence="3" id="KW-1185">Reference proteome</keyword>
<dbReference type="AlphaFoldDB" id="B5HKI8"/>
<sequence length="173" mass="18027">MRDLAEPDLRGAVSVVGQDAPLFHGTLAENLRLAAPDADAAAFAEAARVAGVDRIAAELPDGYGTRVGERGTTLSGGQRARIALARALMTRPRVLVLDETTANLDTEGDAAVSAALTDGAHLRTTVVVAHRPSTIRRADRVAVLESGRVVQTGTWAQLVAEGGAFARVLARRG</sequence>
<feature type="domain" description="ABC transporter" evidence="1">
    <location>
        <begin position="6"/>
        <end position="102"/>
    </location>
</feature>
<dbReference type="InterPro" id="IPR003439">
    <property type="entry name" value="ABC_transporter-like_ATP-bd"/>
</dbReference>